<evidence type="ECO:0000313" key="3">
    <source>
        <dbReference type="Proteomes" id="UP000269396"/>
    </source>
</evidence>
<dbReference type="EMBL" id="UZAL01030978">
    <property type="protein sequence ID" value="VDP56390.1"/>
    <property type="molecule type" value="Genomic_DNA"/>
</dbReference>
<gene>
    <name evidence="2" type="ORF">SMTD_LOCUS10901</name>
</gene>
<proteinExistence type="predicted"/>
<evidence type="ECO:0000256" key="1">
    <source>
        <dbReference type="SAM" id="MobiDB-lite"/>
    </source>
</evidence>
<feature type="compositionally biased region" description="Polar residues" evidence="1">
    <location>
        <begin position="20"/>
        <end position="35"/>
    </location>
</feature>
<dbReference type="AlphaFoldDB" id="A0A183P965"/>
<dbReference type="Proteomes" id="UP000269396">
    <property type="component" value="Unassembled WGS sequence"/>
</dbReference>
<dbReference type="Pfam" id="PF19439">
    <property type="entry name" value="CLEC16A_C"/>
    <property type="match status" value="1"/>
</dbReference>
<keyword evidence="3" id="KW-1185">Reference proteome</keyword>
<protein>
    <submittedName>
        <fullName evidence="2">Uncharacterized protein</fullName>
    </submittedName>
</protein>
<organism evidence="2 3">
    <name type="scientific">Schistosoma mattheei</name>
    <dbReference type="NCBI Taxonomy" id="31246"/>
    <lineage>
        <taxon>Eukaryota</taxon>
        <taxon>Metazoa</taxon>
        <taxon>Spiralia</taxon>
        <taxon>Lophotrochozoa</taxon>
        <taxon>Platyhelminthes</taxon>
        <taxon>Trematoda</taxon>
        <taxon>Digenea</taxon>
        <taxon>Strigeidida</taxon>
        <taxon>Schistosomatoidea</taxon>
        <taxon>Schistosomatidae</taxon>
        <taxon>Schistosoma</taxon>
    </lineage>
</organism>
<name>A0A183P965_9TREM</name>
<feature type="region of interest" description="Disordered" evidence="1">
    <location>
        <begin position="1"/>
        <end position="38"/>
    </location>
</feature>
<evidence type="ECO:0000313" key="2">
    <source>
        <dbReference type="EMBL" id="VDP56390.1"/>
    </source>
</evidence>
<feature type="compositionally biased region" description="Polar residues" evidence="1">
    <location>
        <begin position="1"/>
        <end position="13"/>
    </location>
</feature>
<reference evidence="2 3" key="1">
    <citation type="submission" date="2018-11" db="EMBL/GenBank/DDBJ databases">
        <authorList>
            <consortium name="Pathogen Informatics"/>
        </authorList>
    </citation>
    <scope>NUCLEOTIDE SEQUENCE [LARGE SCALE GENOMIC DNA]</scope>
    <source>
        <strain>Denwood</strain>
        <strain evidence="3">Zambia</strain>
    </source>
</reference>
<dbReference type="InterPro" id="IPR045820">
    <property type="entry name" value="CLEC16A/TT9_C"/>
</dbReference>
<sequence length="229" mass="25378">MNKQVQSSISSNPCEKRSSDLSPGGSQIQSPNSCKDSYASIEKSPVKIEDSSSNSSVVFEQNDKTIDADLSNLSGRVFLRSLFRSLEIGSGSDQDAIFSILLLFAIKSNKGVDLATLKLAQLNGPDIKNEPSYNYTLVTKLIELIGDACKAESRIRLITVRMAIRLLTDLVYSVNCGCQLSDQHFAEIINAREEAMLVLRSYFEYDRQILPLNLYSTLKPNDKLISLNI</sequence>
<accession>A0A183P965</accession>